<sequence>MFPCAEAAPVAVGFGTFRVGFAAGHCFSICSCIGKRSQIIWKRGHRSGLVSVIKTHPLGLGITGELMMMGHVPLVAKGGWFYCLGWCKNHLQFSSR</sequence>
<organism evidence="1 2">
    <name type="scientific">Aspergillus taichungensis</name>
    <dbReference type="NCBI Taxonomy" id="482145"/>
    <lineage>
        <taxon>Eukaryota</taxon>
        <taxon>Fungi</taxon>
        <taxon>Dikarya</taxon>
        <taxon>Ascomycota</taxon>
        <taxon>Pezizomycotina</taxon>
        <taxon>Eurotiomycetes</taxon>
        <taxon>Eurotiomycetidae</taxon>
        <taxon>Eurotiales</taxon>
        <taxon>Aspergillaceae</taxon>
        <taxon>Aspergillus</taxon>
        <taxon>Aspergillus subgen. Circumdati</taxon>
    </lineage>
</organism>
<accession>A0A2J5HHN0</accession>
<proteinExistence type="predicted"/>
<gene>
    <name evidence="1" type="ORF">BDW42DRAFT_178592</name>
</gene>
<dbReference type="Proteomes" id="UP000235023">
    <property type="component" value="Unassembled WGS sequence"/>
</dbReference>
<evidence type="ECO:0000313" key="1">
    <source>
        <dbReference type="EMBL" id="PLN76470.1"/>
    </source>
</evidence>
<evidence type="ECO:0000313" key="2">
    <source>
        <dbReference type="Proteomes" id="UP000235023"/>
    </source>
</evidence>
<reference evidence="2" key="1">
    <citation type="submission" date="2017-12" db="EMBL/GenBank/DDBJ databases">
        <authorList>
            <consortium name="DOE Joint Genome Institute"/>
            <person name="Mondo S.J."/>
            <person name="Kjaerbolling I."/>
            <person name="Vesth T.C."/>
            <person name="Frisvad J.C."/>
            <person name="Nybo J.L."/>
            <person name="Theobald S."/>
            <person name="Kuo A."/>
            <person name="Bowyer P."/>
            <person name="Matsuda Y."/>
            <person name="Lyhne E.K."/>
            <person name="Kogle M.E."/>
            <person name="Clum A."/>
            <person name="Lipzen A."/>
            <person name="Salamov A."/>
            <person name="Ngan C.Y."/>
            <person name="Daum C."/>
            <person name="Chiniquy J."/>
            <person name="Barry K."/>
            <person name="LaButti K."/>
            <person name="Haridas S."/>
            <person name="Simmons B.A."/>
            <person name="Magnuson J.K."/>
            <person name="Mortensen U.H."/>
            <person name="Larsen T.O."/>
            <person name="Grigoriev I.V."/>
            <person name="Baker S.E."/>
            <person name="Andersen M.R."/>
            <person name="Nordberg H.P."/>
            <person name="Cantor M.N."/>
            <person name="Hua S.X."/>
        </authorList>
    </citation>
    <scope>NUCLEOTIDE SEQUENCE [LARGE SCALE GENOMIC DNA]</scope>
    <source>
        <strain evidence="2">IBT 19404</strain>
    </source>
</reference>
<dbReference type="AlphaFoldDB" id="A0A2J5HHN0"/>
<protein>
    <submittedName>
        <fullName evidence="1">Uncharacterized protein</fullName>
    </submittedName>
</protein>
<name>A0A2J5HHN0_9EURO</name>
<dbReference type="EMBL" id="KZ559617">
    <property type="protein sequence ID" value="PLN76470.1"/>
    <property type="molecule type" value="Genomic_DNA"/>
</dbReference>
<feature type="non-terminal residue" evidence="1">
    <location>
        <position position="96"/>
    </location>
</feature>
<keyword evidence="2" id="KW-1185">Reference proteome</keyword>